<protein>
    <submittedName>
        <fullName evidence="1">Uncharacterized protein</fullName>
    </submittedName>
</protein>
<reference evidence="1" key="2">
    <citation type="submission" date="2015-06" db="UniProtKB">
        <authorList>
            <consortium name="EnsemblProtists"/>
        </authorList>
    </citation>
    <scope>IDENTIFICATION</scope>
    <source>
        <strain evidence="1">Emoy2</strain>
    </source>
</reference>
<dbReference type="HOGENOM" id="CLU_1869073_0_0_1"/>
<dbReference type="STRING" id="559515.M4BA16"/>
<reference evidence="2" key="1">
    <citation type="journal article" date="2010" name="Science">
        <title>Signatures of adaptation to obligate biotrophy in the Hyaloperonospora arabidopsidis genome.</title>
        <authorList>
            <person name="Baxter L."/>
            <person name="Tripathy S."/>
            <person name="Ishaque N."/>
            <person name="Boot N."/>
            <person name="Cabral A."/>
            <person name="Kemen E."/>
            <person name="Thines M."/>
            <person name="Ah-Fong A."/>
            <person name="Anderson R."/>
            <person name="Badejoko W."/>
            <person name="Bittner-Eddy P."/>
            <person name="Boore J.L."/>
            <person name="Chibucos M.C."/>
            <person name="Coates M."/>
            <person name="Dehal P."/>
            <person name="Delehaunty K."/>
            <person name="Dong S."/>
            <person name="Downton P."/>
            <person name="Dumas B."/>
            <person name="Fabro G."/>
            <person name="Fronick C."/>
            <person name="Fuerstenberg S.I."/>
            <person name="Fulton L."/>
            <person name="Gaulin E."/>
            <person name="Govers F."/>
            <person name="Hughes L."/>
            <person name="Humphray S."/>
            <person name="Jiang R.H."/>
            <person name="Judelson H."/>
            <person name="Kamoun S."/>
            <person name="Kyung K."/>
            <person name="Meijer H."/>
            <person name="Minx P."/>
            <person name="Morris P."/>
            <person name="Nelson J."/>
            <person name="Phuntumart V."/>
            <person name="Qutob D."/>
            <person name="Rehmany A."/>
            <person name="Rougon-Cardoso A."/>
            <person name="Ryden P."/>
            <person name="Torto-Alalibo T."/>
            <person name="Studholme D."/>
            <person name="Wang Y."/>
            <person name="Win J."/>
            <person name="Wood J."/>
            <person name="Clifton S.W."/>
            <person name="Rogers J."/>
            <person name="Van den Ackerveken G."/>
            <person name="Jones J.D."/>
            <person name="McDowell J.M."/>
            <person name="Beynon J."/>
            <person name="Tyler B.M."/>
        </authorList>
    </citation>
    <scope>NUCLEOTIDE SEQUENCE [LARGE SCALE GENOMIC DNA]</scope>
    <source>
        <strain evidence="2">Emoy2</strain>
    </source>
</reference>
<dbReference type="EMBL" id="JH598048">
    <property type="status" value="NOT_ANNOTATED_CDS"/>
    <property type="molecule type" value="Genomic_DNA"/>
</dbReference>
<dbReference type="EnsemblProtists" id="HpaT803126">
    <property type="protein sequence ID" value="HpaP803126"/>
    <property type="gene ID" value="HpaG803126"/>
</dbReference>
<name>M4BA16_HYAAE</name>
<proteinExistence type="predicted"/>
<evidence type="ECO:0000313" key="2">
    <source>
        <dbReference type="Proteomes" id="UP000011713"/>
    </source>
</evidence>
<evidence type="ECO:0000313" key="1">
    <source>
        <dbReference type="EnsemblProtists" id="HpaP803126"/>
    </source>
</evidence>
<sequence length="137" mass="15309">MQTGGFDERKKALEKKFVEKRPPLAYAKLSGRVLDDTPFEKLVTHLPAELGRGPLSALPDHRIALGDRKLFLDCMRVSSGTRARAVSRCSVWARTACLLMASLWPRIRRSSSVRRCRSRLATRGSISCVPFAQRSAP</sequence>
<organism evidence="1 2">
    <name type="scientific">Hyaloperonospora arabidopsidis (strain Emoy2)</name>
    <name type="common">Downy mildew agent</name>
    <name type="synonym">Peronospora arabidopsidis</name>
    <dbReference type="NCBI Taxonomy" id="559515"/>
    <lineage>
        <taxon>Eukaryota</taxon>
        <taxon>Sar</taxon>
        <taxon>Stramenopiles</taxon>
        <taxon>Oomycota</taxon>
        <taxon>Peronosporomycetes</taxon>
        <taxon>Peronosporales</taxon>
        <taxon>Peronosporaceae</taxon>
        <taxon>Hyaloperonospora</taxon>
    </lineage>
</organism>
<dbReference type="Proteomes" id="UP000011713">
    <property type="component" value="Unassembled WGS sequence"/>
</dbReference>
<keyword evidence="2" id="KW-1185">Reference proteome</keyword>
<dbReference type="InParanoid" id="M4BA16"/>
<dbReference type="AlphaFoldDB" id="M4BA16"/>
<dbReference type="VEuPathDB" id="FungiDB:HpaG803126"/>
<accession>M4BA16</accession>
<dbReference type="eggNOG" id="KOG2294">
    <property type="taxonomic scope" value="Eukaryota"/>
</dbReference>